<organism evidence="2">
    <name type="scientific">marine sediment metagenome</name>
    <dbReference type="NCBI Taxonomy" id="412755"/>
    <lineage>
        <taxon>unclassified sequences</taxon>
        <taxon>metagenomes</taxon>
        <taxon>ecological metagenomes</taxon>
    </lineage>
</organism>
<reference evidence="2" key="1">
    <citation type="journal article" date="2015" name="Nature">
        <title>Complex archaea that bridge the gap between prokaryotes and eukaryotes.</title>
        <authorList>
            <person name="Spang A."/>
            <person name="Saw J.H."/>
            <person name="Jorgensen S.L."/>
            <person name="Zaremba-Niedzwiedzka K."/>
            <person name="Martijn J."/>
            <person name="Lind A.E."/>
            <person name="van Eijk R."/>
            <person name="Schleper C."/>
            <person name="Guy L."/>
            <person name="Ettema T.J."/>
        </authorList>
    </citation>
    <scope>NUCLEOTIDE SEQUENCE</scope>
</reference>
<comment type="caution">
    <text evidence="2">The sequence shown here is derived from an EMBL/GenBank/DDBJ whole genome shotgun (WGS) entry which is preliminary data.</text>
</comment>
<feature type="region of interest" description="Disordered" evidence="1">
    <location>
        <begin position="18"/>
        <end position="48"/>
    </location>
</feature>
<evidence type="ECO:0000256" key="1">
    <source>
        <dbReference type="SAM" id="MobiDB-lite"/>
    </source>
</evidence>
<dbReference type="EMBL" id="LAZR01030089">
    <property type="protein sequence ID" value="KKL57660.1"/>
    <property type="molecule type" value="Genomic_DNA"/>
</dbReference>
<feature type="compositionally biased region" description="Low complexity" evidence="1">
    <location>
        <begin position="23"/>
        <end position="40"/>
    </location>
</feature>
<evidence type="ECO:0000313" key="2">
    <source>
        <dbReference type="EMBL" id="KKL57660.1"/>
    </source>
</evidence>
<accession>A0A0F9FK44</accession>
<name>A0A0F9FK44_9ZZZZ</name>
<gene>
    <name evidence="2" type="ORF">LCGC14_2233160</name>
</gene>
<sequence>MAFGIPSSFRSIDRILEQRRRVTSGGTTTTTTTGQIPPGSAAGGGFSAGPVAFSQTEAGLRFADTTQRSLLTIQRENAAALARQQHADDLVLQAGEQKFQAGQLQKRLDDEAVVRA</sequence>
<feature type="non-terminal residue" evidence="2">
    <location>
        <position position="116"/>
    </location>
</feature>
<proteinExistence type="predicted"/>
<dbReference type="AlphaFoldDB" id="A0A0F9FK44"/>
<protein>
    <submittedName>
        <fullName evidence="2">Uncharacterized protein</fullName>
    </submittedName>
</protein>